<dbReference type="EMBL" id="CACVBS010000090">
    <property type="protein sequence ID" value="CAA7270335.1"/>
    <property type="molecule type" value="Genomic_DNA"/>
</dbReference>
<accession>A0A8S0W4M5</accession>
<evidence type="ECO:0000256" key="1">
    <source>
        <dbReference type="SAM" id="MobiDB-lite"/>
    </source>
</evidence>
<dbReference type="Proteomes" id="UP000467700">
    <property type="component" value="Unassembled WGS sequence"/>
</dbReference>
<gene>
    <name evidence="2" type="ORF">AAE3_LOCUS12795</name>
</gene>
<keyword evidence="3" id="KW-1185">Reference proteome</keyword>
<proteinExistence type="predicted"/>
<comment type="caution">
    <text evidence="2">The sequence shown here is derived from an EMBL/GenBank/DDBJ whole genome shotgun (WGS) entry which is preliminary data.</text>
</comment>
<name>A0A8S0W4M5_CYCAE</name>
<protein>
    <submittedName>
        <fullName evidence="2">Uncharacterized protein</fullName>
    </submittedName>
</protein>
<reference evidence="2 3" key="1">
    <citation type="submission" date="2020-01" db="EMBL/GenBank/DDBJ databases">
        <authorList>
            <person name="Gupta K D."/>
        </authorList>
    </citation>
    <scope>NUCLEOTIDE SEQUENCE [LARGE SCALE GENOMIC DNA]</scope>
</reference>
<feature type="compositionally biased region" description="Acidic residues" evidence="1">
    <location>
        <begin position="56"/>
        <end position="75"/>
    </location>
</feature>
<sequence length="108" mass="11850">MPDFFKECKDKANIQAHYANLCILGPSAPSSTSQISSRNASADEELILQWLSKLEEEPDNADTDDEDSSDTDSDLESSPFNSSLSRPIPGSQHNYPAPEAVSSFRGLW</sequence>
<feature type="region of interest" description="Disordered" evidence="1">
    <location>
        <begin position="53"/>
        <end position="108"/>
    </location>
</feature>
<dbReference type="AlphaFoldDB" id="A0A8S0W4M5"/>
<organism evidence="2 3">
    <name type="scientific">Cyclocybe aegerita</name>
    <name type="common">Black poplar mushroom</name>
    <name type="synonym">Agrocybe aegerita</name>
    <dbReference type="NCBI Taxonomy" id="1973307"/>
    <lineage>
        <taxon>Eukaryota</taxon>
        <taxon>Fungi</taxon>
        <taxon>Dikarya</taxon>
        <taxon>Basidiomycota</taxon>
        <taxon>Agaricomycotina</taxon>
        <taxon>Agaricomycetes</taxon>
        <taxon>Agaricomycetidae</taxon>
        <taxon>Agaricales</taxon>
        <taxon>Agaricineae</taxon>
        <taxon>Bolbitiaceae</taxon>
        <taxon>Cyclocybe</taxon>
    </lineage>
</organism>
<evidence type="ECO:0000313" key="2">
    <source>
        <dbReference type="EMBL" id="CAA7270335.1"/>
    </source>
</evidence>
<evidence type="ECO:0000313" key="3">
    <source>
        <dbReference type="Proteomes" id="UP000467700"/>
    </source>
</evidence>